<dbReference type="SUPFAM" id="SSF55961">
    <property type="entry name" value="Bet v1-like"/>
    <property type="match status" value="1"/>
</dbReference>
<evidence type="ECO:0000313" key="13">
    <source>
        <dbReference type="Ensembl" id="ENSECRP00000025982.1"/>
    </source>
</evidence>
<sequence length="277" mass="30881">MMVHLGLPEVALHRKHPSIHPFSNPLNPNTGSRGSAGANPSQHRAQGREPILGRVPTHRRTHTNTPTHQAHTRANLESPIHLTSMSLDCGRKPERPEETHTNGDTVSSKVIPEVGKVFKLEAVLDATPKQLYSELFEKLEEISTWNPNVSRIQKIDQNTMVTHEVTSLTPGNLIGQRDFVSIRHCWRQDSVFCLAGAAIQIESLPPQNGFVRAEDGPSCIIVKPLGSDKSHFTWLLNMDLKGWLPKSLVNQALPQAQADFVKHLRKKLSMRITSGQR</sequence>
<reference evidence="13" key="3">
    <citation type="submission" date="2025-09" db="UniProtKB">
        <authorList>
            <consortium name="Ensembl"/>
        </authorList>
    </citation>
    <scope>IDENTIFICATION</scope>
</reference>
<dbReference type="InterPro" id="IPR029866">
    <property type="entry name" value="StAR"/>
</dbReference>
<evidence type="ECO:0000256" key="7">
    <source>
        <dbReference type="ARBA" id="ARBA00023128"/>
    </source>
</evidence>
<dbReference type="Gene3D" id="3.30.530.20">
    <property type="match status" value="1"/>
</dbReference>
<dbReference type="PANTHER" id="PTHR46489:SF2">
    <property type="entry name" value="START DOMAIN-CONTAINING PROTEIN 1"/>
    <property type="match status" value="1"/>
</dbReference>
<name>A0A8C4T486_ERPCA</name>
<evidence type="ECO:0000313" key="14">
    <source>
        <dbReference type="Proteomes" id="UP000694620"/>
    </source>
</evidence>
<evidence type="ECO:0000256" key="3">
    <source>
        <dbReference type="ARBA" id="ARBA00011279"/>
    </source>
</evidence>
<feature type="region of interest" description="Disordered" evidence="11">
    <location>
        <begin position="16"/>
        <end position="49"/>
    </location>
</feature>
<evidence type="ECO:0000256" key="6">
    <source>
        <dbReference type="ARBA" id="ARBA00023121"/>
    </source>
</evidence>
<keyword evidence="7" id="KW-0496">Mitochondrion</keyword>
<feature type="domain" description="START" evidence="12">
    <location>
        <begin position="115"/>
        <end position="273"/>
    </location>
</feature>
<proteinExistence type="predicted"/>
<dbReference type="Ensembl" id="ENSECRT00000026524.1">
    <property type="protein sequence ID" value="ENSECRP00000025982.1"/>
    <property type="gene ID" value="ENSECRG00000017540.1"/>
</dbReference>
<evidence type="ECO:0000256" key="5">
    <source>
        <dbReference type="ARBA" id="ARBA00023055"/>
    </source>
</evidence>
<evidence type="ECO:0000256" key="9">
    <source>
        <dbReference type="ARBA" id="ARBA00032620"/>
    </source>
</evidence>
<organism evidence="13 14">
    <name type="scientific">Erpetoichthys calabaricus</name>
    <name type="common">Rope fish</name>
    <name type="synonym">Calamoichthys calabaricus</name>
    <dbReference type="NCBI Taxonomy" id="27687"/>
    <lineage>
        <taxon>Eukaryota</taxon>
        <taxon>Metazoa</taxon>
        <taxon>Chordata</taxon>
        <taxon>Craniata</taxon>
        <taxon>Vertebrata</taxon>
        <taxon>Euteleostomi</taxon>
        <taxon>Actinopterygii</taxon>
        <taxon>Polypteriformes</taxon>
        <taxon>Polypteridae</taxon>
        <taxon>Erpetoichthys</taxon>
    </lineage>
</organism>
<dbReference type="GO" id="GO:0120020">
    <property type="term" value="F:cholesterol transfer activity"/>
    <property type="evidence" value="ECO:0007669"/>
    <property type="project" value="InterPro"/>
</dbReference>
<dbReference type="SMART" id="SM00234">
    <property type="entry name" value="START"/>
    <property type="match status" value="1"/>
</dbReference>
<evidence type="ECO:0000256" key="11">
    <source>
        <dbReference type="SAM" id="MobiDB-lite"/>
    </source>
</evidence>
<reference evidence="13" key="2">
    <citation type="submission" date="2025-08" db="UniProtKB">
        <authorList>
            <consortium name="Ensembl"/>
        </authorList>
    </citation>
    <scope>IDENTIFICATION</scope>
</reference>
<keyword evidence="8" id="KW-0755">Steroidogenesis</keyword>
<dbReference type="InterPro" id="IPR002913">
    <property type="entry name" value="START_lipid-bd_dom"/>
</dbReference>
<dbReference type="GO" id="GO:0005739">
    <property type="term" value="C:mitochondrion"/>
    <property type="evidence" value="ECO:0007669"/>
    <property type="project" value="UniProtKB-SubCell"/>
</dbReference>
<protein>
    <recommendedName>
        <fullName evidence="9">START domain-containing protein 1</fullName>
    </recommendedName>
</protein>
<dbReference type="UniPathway" id="UPA00296"/>
<keyword evidence="6" id="KW-0446">Lipid-binding</keyword>
<comment type="subcellular location">
    <subcellularLocation>
        <location evidence="1">Mitochondrion</location>
    </subcellularLocation>
</comment>
<dbReference type="GeneTree" id="ENSGT00940000165645"/>
<dbReference type="Proteomes" id="UP000694620">
    <property type="component" value="Chromosome 2"/>
</dbReference>
<evidence type="ECO:0000256" key="4">
    <source>
        <dbReference type="ARBA" id="ARBA00022448"/>
    </source>
</evidence>
<evidence type="ECO:0000256" key="8">
    <source>
        <dbReference type="ARBA" id="ARBA00023250"/>
    </source>
</evidence>
<evidence type="ECO:0000256" key="10">
    <source>
        <dbReference type="ARBA" id="ARBA00034049"/>
    </source>
</evidence>
<dbReference type="Pfam" id="PF01852">
    <property type="entry name" value="START"/>
    <property type="match status" value="1"/>
</dbReference>
<dbReference type="PROSITE" id="PS50848">
    <property type="entry name" value="START"/>
    <property type="match status" value="1"/>
</dbReference>
<dbReference type="GO" id="GO:0006694">
    <property type="term" value="P:steroid biosynthetic process"/>
    <property type="evidence" value="ECO:0007669"/>
    <property type="project" value="UniProtKB-KW"/>
</dbReference>
<dbReference type="PANTHER" id="PTHR46489">
    <property type="entry name" value="STEROIDOGENIC ACUTE REGULATORY PROTEIN, MITOCHONDRIAL"/>
    <property type="match status" value="1"/>
</dbReference>
<dbReference type="GO" id="GO:0050810">
    <property type="term" value="P:regulation of steroid biosynthetic process"/>
    <property type="evidence" value="ECO:0007669"/>
    <property type="project" value="TreeGrafter"/>
</dbReference>
<accession>A0A8C4T486</accession>
<dbReference type="InterPro" id="IPR023393">
    <property type="entry name" value="START-like_dom_sf"/>
</dbReference>
<evidence type="ECO:0000256" key="2">
    <source>
        <dbReference type="ARBA" id="ARBA00004731"/>
    </source>
</evidence>
<dbReference type="InterPro" id="IPR000799">
    <property type="entry name" value="StAR-like"/>
</dbReference>
<reference evidence="13" key="1">
    <citation type="submission" date="2021-06" db="EMBL/GenBank/DDBJ databases">
        <authorList>
            <consortium name="Wellcome Sanger Institute Data Sharing"/>
        </authorList>
    </citation>
    <scope>NUCLEOTIDE SEQUENCE [LARGE SCALE GENOMIC DNA]</scope>
</reference>
<dbReference type="PRINTS" id="PR00978">
    <property type="entry name" value="STARPROTEIN"/>
</dbReference>
<dbReference type="GO" id="GO:0008203">
    <property type="term" value="P:cholesterol metabolic process"/>
    <property type="evidence" value="ECO:0007669"/>
    <property type="project" value="UniProtKB-UniPathway"/>
</dbReference>
<evidence type="ECO:0000256" key="1">
    <source>
        <dbReference type="ARBA" id="ARBA00004173"/>
    </source>
</evidence>
<dbReference type="GO" id="GO:0032367">
    <property type="term" value="P:intracellular cholesterol transport"/>
    <property type="evidence" value="ECO:0007669"/>
    <property type="project" value="TreeGrafter"/>
</dbReference>
<comment type="subunit">
    <text evidence="3">May interact with TSPO.</text>
</comment>
<keyword evidence="4" id="KW-0813">Transport</keyword>
<keyword evidence="14" id="KW-1185">Reference proteome</keyword>
<evidence type="ECO:0000259" key="12">
    <source>
        <dbReference type="PROSITE" id="PS50848"/>
    </source>
</evidence>
<dbReference type="GO" id="GO:0015485">
    <property type="term" value="F:cholesterol binding"/>
    <property type="evidence" value="ECO:0007669"/>
    <property type="project" value="InterPro"/>
</dbReference>
<feature type="compositionally biased region" description="Polar residues" evidence="11">
    <location>
        <begin position="24"/>
        <end position="44"/>
    </location>
</feature>
<comment type="catalytic activity">
    <reaction evidence="10">
        <text>cholesterol(in) = cholesterol(out)</text>
        <dbReference type="Rhea" id="RHEA:39747"/>
        <dbReference type="ChEBI" id="CHEBI:16113"/>
    </reaction>
</comment>
<keyword evidence="5" id="KW-0445">Lipid transport</keyword>
<comment type="pathway">
    <text evidence="2">Steroid metabolism; cholesterol metabolism.</text>
</comment>
<dbReference type="AlphaFoldDB" id="A0A8C4T486"/>